<evidence type="ECO:0000313" key="3">
    <source>
        <dbReference type="Proteomes" id="UP001522462"/>
    </source>
</evidence>
<keyword evidence="3" id="KW-1185">Reference proteome</keyword>
<evidence type="ECO:0008006" key="4">
    <source>
        <dbReference type="Google" id="ProtNLM"/>
    </source>
</evidence>
<protein>
    <recommendedName>
        <fullName evidence="4">Transcriptional regulator</fullName>
    </recommendedName>
</protein>
<feature type="transmembrane region" description="Helical" evidence="1">
    <location>
        <begin position="79"/>
        <end position="97"/>
    </location>
</feature>
<feature type="transmembrane region" description="Helical" evidence="1">
    <location>
        <begin position="6"/>
        <end position="28"/>
    </location>
</feature>
<feature type="transmembrane region" description="Helical" evidence="1">
    <location>
        <begin position="170"/>
        <end position="189"/>
    </location>
</feature>
<name>A0ABT0AM29_9LACT</name>
<keyword evidence="1" id="KW-0812">Transmembrane</keyword>
<organism evidence="2 3">
    <name type="scientific">Pseudolactococcus paracarnosus</name>
    <dbReference type="NCBI Taxonomy" id="2749962"/>
    <lineage>
        <taxon>Bacteria</taxon>
        <taxon>Bacillati</taxon>
        <taxon>Bacillota</taxon>
        <taxon>Bacilli</taxon>
        <taxon>Lactobacillales</taxon>
        <taxon>Streptococcaceae</taxon>
        <taxon>Pseudolactococcus</taxon>
    </lineage>
</organism>
<comment type="caution">
    <text evidence="2">The sequence shown here is derived from an EMBL/GenBank/DDBJ whole genome shotgun (WGS) entry which is preliminary data.</text>
</comment>
<dbReference type="Proteomes" id="UP001522462">
    <property type="component" value="Unassembled WGS sequence"/>
</dbReference>
<keyword evidence="1" id="KW-1133">Transmembrane helix</keyword>
<accession>A0ABT0AM29</accession>
<gene>
    <name evidence="2" type="ORF">GYN19_06550</name>
</gene>
<sequence>MKTTVMLLLLLLMLILTTIYVVYTIRVLKYKKISRHIRSEKKALDKKTFPDLDDNDLKYRRENLALYQRVYLNSHSQRIIQLSVGLLFIVLCTIAVLALILSWYYMLFPLISIIYFLFALSYHNQPSLDEELAFWHDYLDKQPNNELKVNLIDSNSAYTLENVKDKMKKYSLFSGIFVLIFSIWAFIVTQTL</sequence>
<evidence type="ECO:0000256" key="1">
    <source>
        <dbReference type="SAM" id="Phobius"/>
    </source>
</evidence>
<reference evidence="2 3" key="1">
    <citation type="journal article" date="2022" name="Microbiol. Res.">
        <title>Comparative genome analysis, predicted lifestyle and antimicrobial strategies of Lactococcus carnosus and Lactococcus paracarnosus isolated from meat.</title>
        <authorList>
            <person name="Werum V."/>
            <person name="Ehrmann M."/>
            <person name="Vogel R."/>
            <person name="Hilgarth M."/>
        </authorList>
    </citation>
    <scope>NUCLEOTIDE SEQUENCE [LARGE SCALE GENOMIC DNA]</scope>
    <source>
        <strain evidence="2 3">TMW21897</strain>
    </source>
</reference>
<evidence type="ECO:0000313" key="2">
    <source>
        <dbReference type="EMBL" id="MCJ1977614.1"/>
    </source>
</evidence>
<feature type="transmembrane region" description="Helical" evidence="1">
    <location>
        <begin position="103"/>
        <end position="122"/>
    </location>
</feature>
<proteinExistence type="predicted"/>
<dbReference type="EMBL" id="JAAEDA010000008">
    <property type="protein sequence ID" value="MCJ1977614.1"/>
    <property type="molecule type" value="Genomic_DNA"/>
</dbReference>
<keyword evidence="1" id="KW-0472">Membrane</keyword>
<dbReference type="RefSeq" id="WP_243914570.1">
    <property type="nucleotide sequence ID" value="NZ_JAAECY010000028.1"/>
</dbReference>